<keyword evidence="1" id="KW-0472">Membrane</keyword>
<accession>A0A2H3J1R4</accession>
<proteinExistence type="predicted"/>
<gene>
    <name evidence="2" type="ORF">WOLCODRAFT_28030</name>
</gene>
<evidence type="ECO:0000313" key="3">
    <source>
        <dbReference type="Proteomes" id="UP000218811"/>
    </source>
</evidence>
<feature type="transmembrane region" description="Helical" evidence="1">
    <location>
        <begin position="6"/>
        <end position="39"/>
    </location>
</feature>
<sequence length="51" mass="5858">MDTQDLVTIGIALIVACVAFVHIIYVIPLALFLIFLIWATSDDVKQRRRRE</sequence>
<dbReference type="EMBL" id="KB467854">
    <property type="protein sequence ID" value="PCH35635.1"/>
    <property type="molecule type" value="Genomic_DNA"/>
</dbReference>
<keyword evidence="1" id="KW-0812">Transmembrane</keyword>
<keyword evidence="3" id="KW-1185">Reference proteome</keyword>
<dbReference type="AlphaFoldDB" id="A0A2H3J1R4"/>
<protein>
    <submittedName>
        <fullName evidence="2">Uncharacterized protein</fullName>
    </submittedName>
</protein>
<organism evidence="2 3">
    <name type="scientific">Wolfiporia cocos (strain MD-104)</name>
    <name type="common">Brown rot fungus</name>
    <dbReference type="NCBI Taxonomy" id="742152"/>
    <lineage>
        <taxon>Eukaryota</taxon>
        <taxon>Fungi</taxon>
        <taxon>Dikarya</taxon>
        <taxon>Basidiomycota</taxon>
        <taxon>Agaricomycotina</taxon>
        <taxon>Agaricomycetes</taxon>
        <taxon>Polyporales</taxon>
        <taxon>Phaeolaceae</taxon>
        <taxon>Wolfiporia</taxon>
    </lineage>
</organism>
<name>A0A2H3J1R4_WOLCO</name>
<dbReference type="Proteomes" id="UP000218811">
    <property type="component" value="Unassembled WGS sequence"/>
</dbReference>
<evidence type="ECO:0000313" key="2">
    <source>
        <dbReference type="EMBL" id="PCH35635.1"/>
    </source>
</evidence>
<keyword evidence="1" id="KW-1133">Transmembrane helix</keyword>
<evidence type="ECO:0000256" key="1">
    <source>
        <dbReference type="SAM" id="Phobius"/>
    </source>
</evidence>
<reference evidence="2 3" key="1">
    <citation type="journal article" date="2012" name="Science">
        <title>The Paleozoic origin of enzymatic lignin decomposition reconstructed from 31 fungal genomes.</title>
        <authorList>
            <person name="Floudas D."/>
            <person name="Binder M."/>
            <person name="Riley R."/>
            <person name="Barry K."/>
            <person name="Blanchette R.A."/>
            <person name="Henrissat B."/>
            <person name="Martinez A.T."/>
            <person name="Otillar R."/>
            <person name="Spatafora J.W."/>
            <person name="Yadav J.S."/>
            <person name="Aerts A."/>
            <person name="Benoit I."/>
            <person name="Boyd A."/>
            <person name="Carlson A."/>
            <person name="Copeland A."/>
            <person name="Coutinho P.M."/>
            <person name="de Vries R.P."/>
            <person name="Ferreira P."/>
            <person name="Findley K."/>
            <person name="Foster B."/>
            <person name="Gaskell J."/>
            <person name="Glotzer D."/>
            <person name="Gorecki P."/>
            <person name="Heitman J."/>
            <person name="Hesse C."/>
            <person name="Hori C."/>
            <person name="Igarashi K."/>
            <person name="Jurgens J.A."/>
            <person name="Kallen N."/>
            <person name="Kersten P."/>
            <person name="Kohler A."/>
            <person name="Kuees U."/>
            <person name="Kumar T.K.A."/>
            <person name="Kuo A."/>
            <person name="LaButti K."/>
            <person name="Larrondo L.F."/>
            <person name="Lindquist E."/>
            <person name="Ling A."/>
            <person name="Lombard V."/>
            <person name="Lucas S."/>
            <person name="Lundell T."/>
            <person name="Martin R."/>
            <person name="McLaughlin D.J."/>
            <person name="Morgenstern I."/>
            <person name="Morin E."/>
            <person name="Murat C."/>
            <person name="Nagy L.G."/>
            <person name="Nolan M."/>
            <person name="Ohm R.A."/>
            <person name="Patyshakuliyeva A."/>
            <person name="Rokas A."/>
            <person name="Ruiz-Duenas F.J."/>
            <person name="Sabat G."/>
            <person name="Salamov A."/>
            <person name="Samejima M."/>
            <person name="Schmutz J."/>
            <person name="Slot J.C."/>
            <person name="St John F."/>
            <person name="Stenlid J."/>
            <person name="Sun H."/>
            <person name="Sun S."/>
            <person name="Syed K."/>
            <person name="Tsang A."/>
            <person name="Wiebenga A."/>
            <person name="Young D."/>
            <person name="Pisabarro A."/>
            <person name="Eastwood D.C."/>
            <person name="Martin F."/>
            <person name="Cullen D."/>
            <person name="Grigoriev I.V."/>
            <person name="Hibbett D.S."/>
        </authorList>
    </citation>
    <scope>NUCLEOTIDE SEQUENCE [LARGE SCALE GENOMIC DNA]</scope>
    <source>
        <strain evidence="2 3">MD-104</strain>
    </source>
</reference>